<comment type="similarity">
    <text evidence="2 3">Belongs to the small heat shock protein (HSP20) family.</text>
</comment>
<accession>T1P716</accession>
<dbReference type="AlphaFoldDB" id="T1P716"/>
<dbReference type="EMBL" id="JX305462">
    <property type="protein sequence ID" value="AFO84298.1"/>
    <property type="molecule type" value="mRNA"/>
</dbReference>
<protein>
    <submittedName>
        <fullName evidence="5">Heat shock protein 20</fullName>
    </submittedName>
</protein>
<evidence type="ECO:0000256" key="3">
    <source>
        <dbReference type="RuleBase" id="RU003616"/>
    </source>
</evidence>
<evidence type="ECO:0000256" key="1">
    <source>
        <dbReference type="ARBA" id="ARBA00023016"/>
    </source>
</evidence>
<dbReference type="SUPFAM" id="SSF49764">
    <property type="entry name" value="HSP20-like chaperones"/>
    <property type="match status" value="1"/>
</dbReference>
<keyword evidence="1 5" id="KW-0346">Stress response</keyword>
<evidence type="ECO:0000259" key="4">
    <source>
        <dbReference type="PROSITE" id="PS01031"/>
    </source>
</evidence>
<dbReference type="Pfam" id="PF00011">
    <property type="entry name" value="HSP20"/>
    <property type="match status" value="1"/>
</dbReference>
<evidence type="ECO:0000313" key="5">
    <source>
        <dbReference type="EMBL" id="AFO84298.1"/>
    </source>
</evidence>
<feature type="domain" description="SHSP" evidence="4">
    <location>
        <begin position="59"/>
        <end position="172"/>
    </location>
</feature>
<dbReference type="CDD" id="cd06464">
    <property type="entry name" value="ACD_sHsps-like"/>
    <property type="match status" value="1"/>
</dbReference>
<dbReference type="PROSITE" id="PS01031">
    <property type="entry name" value="SHSP"/>
    <property type="match status" value="1"/>
</dbReference>
<name>T1P716_9STRA</name>
<dbReference type="InterPro" id="IPR031107">
    <property type="entry name" value="Small_HSP"/>
</dbReference>
<dbReference type="PANTHER" id="PTHR11527">
    <property type="entry name" value="HEAT-SHOCK PROTEIN 20 FAMILY MEMBER"/>
    <property type="match status" value="1"/>
</dbReference>
<reference evidence="5" key="1">
    <citation type="submission" date="2012-07" db="EMBL/GenBank/DDBJ databases">
        <authorList>
            <person name="Lee M.-A."/>
            <person name="Guo R."/>
            <person name="Ki J.-S."/>
        </authorList>
    </citation>
    <scope>NUCLEOTIDE SEQUENCE</scope>
    <source>
        <strain evidence="5">B-326</strain>
    </source>
</reference>
<gene>
    <name evidence="5" type="primary">Hsp20</name>
</gene>
<sequence>MNGQEKPSSLIPRHPFFAGFDDIFNTPFFTNDFGTAPSFFTDMDRHANGIAPRAYFPRLGEGMVGRGYEISENEKEFRLAMDVPGVKAADIKLQLEGGEGSSRKVIHLSGERKFQRGDTTTESKFKKSITIDDTSVDTSKITANLADGVLVLTAPKKNEKPTSVQAIPITEQPHAHL</sequence>
<dbReference type="InterPro" id="IPR002068">
    <property type="entry name" value="A-crystallin/Hsp20_dom"/>
</dbReference>
<organism evidence="5">
    <name type="scientific">Ditylum brightwellii</name>
    <dbReference type="NCBI Taxonomy" id="49249"/>
    <lineage>
        <taxon>Eukaryota</taxon>
        <taxon>Sar</taxon>
        <taxon>Stramenopiles</taxon>
        <taxon>Ochrophyta</taxon>
        <taxon>Bacillariophyta</taxon>
        <taxon>Mediophyceae</taxon>
        <taxon>Lithodesmiophycidae</taxon>
        <taxon>Lithodesmiales</taxon>
        <taxon>Lithodesmiaceae</taxon>
        <taxon>Ditylum</taxon>
    </lineage>
</organism>
<evidence type="ECO:0000256" key="2">
    <source>
        <dbReference type="PROSITE-ProRule" id="PRU00285"/>
    </source>
</evidence>
<proteinExistence type="evidence at transcript level"/>
<dbReference type="Gene3D" id="2.60.40.790">
    <property type="match status" value="1"/>
</dbReference>
<dbReference type="InterPro" id="IPR008978">
    <property type="entry name" value="HSP20-like_chaperone"/>
</dbReference>